<dbReference type="InterPro" id="IPR006311">
    <property type="entry name" value="TAT_signal"/>
</dbReference>
<dbReference type="InterPro" id="IPR038765">
    <property type="entry name" value="Papain-like_cys_pep_sf"/>
</dbReference>
<evidence type="ECO:0000313" key="3">
    <source>
        <dbReference type="Proteomes" id="UP001057498"/>
    </source>
</evidence>
<dbReference type="SMART" id="SM00460">
    <property type="entry name" value="TGc"/>
    <property type="match status" value="1"/>
</dbReference>
<dbReference type="Pfam" id="PF01841">
    <property type="entry name" value="Transglut_core"/>
    <property type="match status" value="1"/>
</dbReference>
<dbReference type="Proteomes" id="UP001057498">
    <property type="component" value="Chromosome"/>
</dbReference>
<sequence>MSRPLSRPMPHRTHDLNRRRLLQSGLALGASATLPGLALAQERRFEPRPGAWRRFELVTTVTVPEVKGTTRLWLPLPDVASDYQRPLDHVWGGNATRARIAADPLRGVRMLYAEFAPEAGTPSLTLTSQLETRSRATDWSARNAPAEDAALLRAALAPTELLPLDGIVRETALTATRGAKTDLDKVRGIYDWVVASAHREPKTRGCGSGDIKAMLESGNLGGKCADLNAIFVGLCRAVGVPARDVYGLRLAPSAFGYKELGGNSASLKGAQHCRAEAWLAGHGWVAMDPADVLKVMRQETPEWIRDPRHPVVAPVARGLFGGWEGNWAAWNTAHDIRLPGSSARSTLPFLMYPIGENAEGRFDELSPDSFRYTIAARELAA</sequence>
<dbReference type="PANTHER" id="PTHR38339:SF1">
    <property type="entry name" value="TRANSGLUTAMINASE-LIKE DOMAIN-CONTAINING PROTEIN"/>
    <property type="match status" value="1"/>
</dbReference>
<dbReference type="SUPFAM" id="SSF54001">
    <property type="entry name" value="Cysteine proteinases"/>
    <property type="match status" value="1"/>
</dbReference>
<reference evidence="2" key="1">
    <citation type="submission" date="2022-04" db="EMBL/GenBank/DDBJ databases">
        <title>Whole genome sequence of Sphaerotilus sp. FB-5.</title>
        <authorList>
            <person name="Takeda M."/>
            <person name="Narihara S."/>
            <person name="Akimoto M."/>
            <person name="Akimoto R."/>
            <person name="Nishiyashiki S."/>
            <person name="Murakami T."/>
        </authorList>
    </citation>
    <scope>NUCLEOTIDE SEQUENCE</scope>
    <source>
        <strain evidence="2">FB-5</strain>
    </source>
</reference>
<dbReference type="PROSITE" id="PS51318">
    <property type="entry name" value="TAT"/>
    <property type="match status" value="1"/>
</dbReference>
<dbReference type="Gene3D" id="3.10.620.30">
    <property type="match status" value="1"/>
</dbReference>
<accession>A0ABM7YLM8</accession>
<evidence type="ECO:0000259" key="1">
    <source>
        <dbReference type="SMART" id="SM00460"/>
    </source>
</evidence>
<organism evidence="2 3">
    <name type="scientific">Sphaerotilus microaerophilus</name>
    <dbReference type="NCBI Taxonomy" id="2914710"/>
    <lineage>
        <taxon>Bacteria</taxon>
        <taxon>Pseudomonadati</taxon>
        <taxon>Pseudomonadota</taxon>
        <taxon>Betaproteobacteria</taxon>
        <taxon>Burkholderiales</taxon>
        <taxon>Sphaerotilaceae</taxon>
        <taxon>Sphaerotilus</taxon>
    </lineage>
</organism>
<keyword evidence="3" id="KW-1185">Reference proteome</keyword>
<name>A0ABM7YLM8_9BURK</name>
<dbReference type="PANTHER" id="PTHR38339">
    <property type="entry name" value="TRANSGLUTAMINASE DOMAIN PROTEIN"/>
    <property type="match status" value="1"/>
</dbReference>
<dbReference type="RefSeq" id="WP_251973331.1">
    <property type="nucleotide sequence ID" value="NZ_AP025730.1"/>
</dbReference>
<dbReference type="EMBL" id="AP025730">
    <property type="protein sequence ID" value="BDI05286.1"/>
    <property type="molecule type" value="Genomic_DNA"/>
</dbReference>
<proteinExistence type="predicted"/>
<gene>
    <name evidence="2" type="ORF">CATMQ487_22560</name>
</gene>
<feature type="domain" description="Transglutaminase-like" evidence="1">
    <location>
        <begin position="216"/>
        <end position="291"/>
    </location>
</feature>
<protein>
    <submittedName>
        <fullName evidence="2">Transglutaminase</fullName>
    </submittedName>
</protein>
<dbReference type="InterPro" id="IPR002931">
    <property type="entry name" value="Transglutaminase-like"/>
</dbReference>
<evidence type="ECO:0000313" key="2">
    <source>
        <dbReference type="EMBL" id="BDI05286.1"/>
    </source>
</evidence>